<dbReference type="AlphaFoldDB" id="A0AAF0F1J7"/>
<organism evidence="2 3">
    <name type="scientific">Malassezia japonica</name>
    <dbReference type="NCBI Taxonomy" id="223818"/>
    <lineage>
        <taxon>Eukaryota</taxon>
        <taxon>Fungi</taxon>
        <taxon>Dikarya</taxon>
        <taxon>Basidiomycota</taxon>
        <taxon>Ustilaginomycotina</taxon>
        <taxon>Malasseziomycetes</taxon>
        <taxon>Malasseziales</taxon>
        <taxon>Malasseziaceae</taxon>
        <taxon>Malassezia</taxon>
    </lineage>
</organism>
<keyword evidence="1" id="KW-1133">Transmembrane helix</keyword>
<proteinExistence type="predicted"/>
<accession>A0AAF0F1J7</accession>
<protein>
    <submittedName>
        <fullName evidence="2">Uncharacterized protein</fullName>
    </submittedName>
</protein>
<name>A0AAF0F1J7_9BASI</name>
<dbReference type="RefSeq" id="XP_060121734.1">
    <property type="nucleotide sequence ID" value="XM_060265751.1"/>
</dbReference>
<dbReference type="GeneID" id="85225450"/>
<reference evidence="2" key="1">
    <citation type="submission" date="2023-03" db="EMBL/GenBank/DDBJ databases">
        <title>Mating type loci evolution in Malassezia.</title>
        <authorList>
            <person name="Coelho M.A."/>
        </authorList>
    </citation>
    <scope>NUCLEOTIDE SEQUENCE</scope>
    <source>
        <strain evidence="2">CBS 9431</strain>
    </source>
</reference>
<keyword evidence="1" id="KW-0472">Membrane</keyword>
<keyword evidence="3" id="KW-1185">Reference proteome</keyword>
<evidence type="ECO:0000256" key="1">
    <source>
        <dbReference type="SAM" id="Phobius"/>
    </source>
</evidence>
<dbReference type="EMBL" id="CP119959">
    <property type="protein sequence ID" value="WFD38837.1"/>
    <property type="molecule type" value="Genomic_DNA"/>
</dbReference>
<evidence type="ECO:0000313" key="2">
    <source>
        <dbReference type="EMBL" id="WFD38837.1"/>
    </source>
</evidence>
<keyword evidence="1" id="KW-0812">Transmembrane</keyword>
<sequence>MTVQPIQAPLSPFNVFWLLHVVIEMPLGILAFLAPQELPLYEITPTVVYLARSLGALLIASSVSSLLVFALPDFLPGKRAFAVQLLLFHAVISAVAFQLDPRVVRVSLPAFVTDNLPVDEILEKVPVTYIIGTIHGLLSLLITVWWQATIPLVKGAAQMAHAKSA</sequence>
<gene>
    <name evidence="2" type="ORF">MJAP1_001801</name>
</gene>
<dbReference type="Proteomes" id="UP001217754">
    <property type="component" value="Chromosome 2"/>
</dbReference>
<feature type="transmembrane region" description="Helical" evidence="1">
    <location>
        <begin position="127"/>
        <end position="146"/>
    </location>
</feature>
<feature type="transmembrane region" description="Helical" evidence="1">
    <location>
        <begin position="46"/>
        <end position="69"/>
    </location>
</feature>
<evidence type="ECO:0000313" key="3">
    <source>
        <dbReference type="Proteomes" id="UP001217754"/>
    </source>
</evidence>
<feature type="transmembrane region" description="Helical" evidence="1">
    <location>
        <begin position="12"/>
        <end position="34"/>
    </location>
</feature>
<feature type="transmembrane region" description="Helical" evidence="1">
    <location>
        <begin position="81"/>
        <end position="99"/>
    </location>
</feature>